<evidence type="ECO:0000313" key="6">
    <source>
        <dbReference type="EMBL" id="KAJ1981172.1"/>
    </source>
</evidence>
<organism evidence="6 7">
    <name type="scientific">Dimargaris verticillata</name>
    <dbReference type="NCBI Taxonomy" id="2761393"/>
    <lineage>
        <taxon>Eukaryota</taxon>
        <taxon>Fungi</taxon>
        <taxon>Fungi incertae sedis</taxon>
        <taxon>Zoopagomycota</taxon>
        <taxon>Kickxellomycotina</taxon>
        <taxon>Dimargaritomycetes</taxon>
        <taxon>Dimargaritales</taxon>
        <taxon>Dimargaritaceae</taxon>
        <taxon>Dimargaris</taxon>
    </lineage>
</organism>
<keyword evidence="2" id="KW-0808">Transferase</keyword>
<dbReference type="AlphaFoldDB" id="A0A9W8B8K7"/>
<evidence type="ECO:0000313" key="7">
    <source>
        <dbReference type="Proteomes" id="UP001151582"/>
    </source>
</evidence>
<dbReference type="PANTHER" id="PTHR22589">
    <property type="entry name" value="CARNITINE O-ACYLTRANSFERASE"/>
    <property type="match status" value="1"/>
</dbReference>
<dbReference type="InterPro" id="IPR039551">
    <property type="entry name" value="Cho/carn_acyl_trans"/>
</dbReference>
<evidence type="ECO:0000259" key="5">
    <source>
        <dbReference type="Pfam" id="PF00755"/>
    </source>
</evidence>
<comment type="caution">
    <text evidence="6">The sequence shown here is derived from an EMBL/GenBank/DDBJ whole genome shotgun (WGS) entry which is preliminary data.</text>
</comment>
<comment type="similarity">
    <text evidence="1">Belongs to the carnitine/choline acetyltransferase family.</text>
</comment>
<keyword evidence="3" id="KW-0012">Acyltransferase</keyword>
<evidence type="ECO:0000256" key="2">
    <source>
        <dbReference type="ARBA" id="ARBA00022679"/>
    </source>
</evidence>
<dbReference type="Gene3D" id="3.30.559.10">
    <property type="entry name" value="Chloramphenicol acetyltransferase-like domain"/>
    <property type="match status" value="1"/>
</dbReference>
<dbReference type="InterPro" id="IPR042231">
    <property type="entry name" value="Cho/carn_acyl_trans_2"/>
</dbReference>
<reference evidence="6" key="1">
    <citation type="submission" date="2022-07" db="EMBL/GenBank/DDBJ databases">
        <title>Phylogenomic reconstructions and comparative analyses of Kickxellomycotina fungi.</title>
        <authorList>
            <person name="Reynolds N.K."/>
            <person name="Stajich J.E."/>
            <person name="Barry K."/>
            <person name="Grigoriev I.V."/>
            <person name="Crous P."/>
            <person name="Smith M.E."/>
        </authorList>
    </citation>
    <scope>NUCLEOTIDE SEQUENCE</scope>
    <source>
        <strain evidence="6">RSA 567</strain>
    </source>
</reference>
<evidence type="ECO:0000256" key="3">
    <source>
        <dbReference type="ARBA" id="ARBA00023315"/>
    </source>
</evidence>
<sequence>MPTEIPCTEATRTYQSRLPRLPIPSLQQSAKLYLQSLKPLLTPDQWQQTAAHVQDFIKPGGEGERLQQRLQAYDRTQAANWLEKWWLKCAYLQWREPLLINSNYFMLAKDDPHQPPFTDGPKNPKAGFPPSKFTPFQIRRAAHLIFECLNIIDALETDAIPPERTHQGPLCMDQYYRIFGTHRIPRPGCDELIQTHALSLRHIIVLARDQVFKLCPFADVTERIRLSAADIEAQLWHIIHDVETNPLDPSICVLTTDHRDTWAENYEYIHKLDAVNADSFTTIETALFGLCLDDYSTGADMEASARGIFTGWQGHNRWLDKPLMLTVEASGRAGINGEHSPCDALIPAYIFEYLIEVPTRWSATLSRNMYRYEKPQRLHFRADDRVTRMVATAEARAQKAIAQSNLRVLHFTSFGTDYIKRVCRVGPDAFVQMALQLAYYRVHHKVVATYETSSTRKYLHGRTDTIRALTAESAAFTRAMDDPTVDRAKVYQMLRQATLRHAHNSRQAADGQGIDRHLLGLKLVHLLLDQRPASELHPIFTDPAFTLSSTWVLSTSSIHSGTNYLATGFGCIVQEGGYGVNYMKDRHLIKFGIEAKTEGGADASAFHKQLEKALADMGQLCKEQAAKVSPARL</sequence>
<dbReference type="GO" id="GO:0016746">
    <property type="term" value="F:acyltransferase activity"/>
    <property type="evidence" value="ECO:0007669"/>
    <property type="project" value="UniProtKB-KW"/>
</dbReference>
<dbReference type="Proteomes" id="UP001151582">
    <property type="component" value="Unassembled WGS sequence"/>
</dbReference>
<keyword evidence="7" id="KW-1185">Reference proteome</keyword>
<protein>
    <recommendedName>
        <fullName evidence="5">Choline/carnitine acyltransferase domain-containing protein</fullName>
    </recommendedName>
</protein>
<dbReference type="PROSITE" id="PS00439">
    <property type="entry name" value="ACYLTRANSF_C_1"/>
    <property type="match status" value="1"/>
</dbReference>
<evidence type="ECO:0000256" key="1">
    <source>
        <dbReference type="ARBA" id="ARBA00005232"/>
    </source>
</evidence>
<proteinExistence type="inferred from homology"/>
<dbReference type="SUPFAM" id="SSF52777">
    <property type="entry name" value="CoA-dependent acyltransferases"/>
    <property type="match status" value="2"/>
</dbReference>
<gene>
    <name evidence="6" type="ORF">H4R34_002179</name>
</gene>
<dbReference type="InterPro" id="IPR000542">
    <property type="entry name" value="Carn_acyl_trans"/>
</dbReference>
<dbReference type="PANTHER" id="PTHR22589:SF107">
    <property type="entry name" value="CHOLINE_CARNITINE ACYLTRANSFERASE DOMAIN-CONTAINING PROTEIN"/>
    <property type="match status" value="1"/>
</dbReference>
<dbReference type="OrthoDB" id="240216at2759"/>
<dbReference type="Gene3D" id="3.30.559.70">
    <property type="entry name" value="Choline/Carnitine o-acyltransferase, domain 2"/>
    <property type="match status" value="1"/>
</dbReference>
<accession>A0A9W8B8K7</accession>
<name>A0A9W8B8K7_9FUNG</name>
<dbReference type="EMBL" id="JANBQB010000135">
    <property type="protein sequence ID" value="KAJ1981172.1"/>
    <property type="molecule type" value="Genomic_DNA"/>
</dbReference>
<feature type="domain" description="Choline/carnitine acyltransferase" evidence="5">
    <location>
        <begin position="21"/>
        <end position="612"/>
    </location>
</feature>
<dbReference type="InterPro" id="IPR023213">
    <property type="entry name" value="CAT-like_dom_sf"/>
</dbReference>
<feature type="active site" description="Proton acceptor" evidence="4">
    <location>
        <position position="339"/>
    </location>
</feature>
<dbReference type="Pfam" id="PF00755">
    <property type="entry name" value="Carn_acyltransf"/>
    <property type="match status" value="1"/>
</dbReference>
<evidence type="ECO:0000256" key="4">
    <source>
        <dbReference type="PIRSR" id="PIRSR600542-1"/>
    </source>
</evidence>